<dbReference type="FunFam" id="3.40.50.10140:FF:000001">
    <property type="entry name" value="Toll-like receptor 2"/>
    <property type="match status" value="1"/>
</dbReference>
<evidence type="ECO:0000313" key="17">
    <source>
        <dbReference type="EMBL" id="CAJ1084233.1"/>
    </source>
</evidence>
<evidence type="ECO:0000256" key="3">
    <source>
        <dbReference type="ARBA" id="ARBA00022588"/>
    </source>
</evidence>
<dbReference type="GO" id="GO:0045087">
    <property type="term" value="P:innate immune response"/>
    <property type="evidence" value="ECO:0007669"/>
    <property type="project" value="UniProtKB-KW"/>
</dbReference>
<dbReference type="GO" id="GO:0006954">
    <property type="term" value="P:inflammatory response"/>
    <property type="evidence" value="ECO:0007669"/>
    <property type="project" value="UniProtKB-KW"/>
</dbReference>
<dbReference type="SMART" id="SM00255">
    <property type="entry name" value="TIR"/>
    <property type="match status" value="1"/>
</dbReference>
<dbReference type="SMART" id="SM00082">
    <property type="entry name" value="LRRCT"/>
    <property type="match status" value="1"/>
</dbReference>
<keyword evidence="3" id="KW-0399">Innate immunity</keyword>
<sequence>MLHRFSFFISLLTYLLQSDPSLAYSLKNCTVEYTKYVGEVPVVCSDRDLTSVPVDIPKNATSLDLNSNSILTINRTELSRLWKLRNLQIESNSLSHIVDRAFEDLVQLTQLLLGSNHLTTLADGMFQGLSKLEDLSVEKNQITCISPLAFQPLASLKKVDLCYNELHEFTQIMPIFQLPKIEEVVAGMNRFTSFEFEDTSFNASNLKMLWFNANPLRKFSITRDIFPNLESLDLSKCLPGFEWKVTDKVFLRSLKKLYLSGTEVSFETHRAIFQSAFAVEYLWLSYVTDWLSQGLLKVACQMPALKDLDLTFNDIHVLNDTLLQPCSMITDLALTGNVMTDLSDRSLRSLNRLETLSLDHNFLPQVPSAVRGLSTLVVLDLSSNDIGELHCLDFQNLTGLVHLYLDDNRISILRGCAFQDLKTLTKLNIQSNQVFALHDTFQVSLPNLRFLNMRMNKFVNVDKYVFKGIPHLYSLDLQTDRICLVENNSFVGLSHLKTLVLSAHTLDKDIFRGMPNLASLTLFLPAGNALSQQANKDPPFLYVPLLETLTIHDSNRWTMVIPRNLLKGLWHLQQFAAVKFFTGTPHTDLFSDTPNLTRLQITSSHIWDPKPELLKPLAKLETLDLSKNKLRSLDFLARANLSALRWLNLGDNELTVINETVFQSLPALTYLDLYGNPFTCSCLNQGFIQWVKNNSRTQVVNAYHYDCYFPPGQQGNRLLDFDFQSCKMDLDFLCFISSSSLVMLTILMSFIYHFLRWQIIYAFCLFLAFLYDSRKRKKETPHRYDAFISYNVDDEAWVFREMLPVLEGEQGWRLCLHHRDFQPGKAIIENIMDAIYSSRKTICVISRSYLESEWCSKEFQMASFRLFDEQKDVLILLFLEEIPDQQLSPYYRMRKLVKKRTYLSWPRAGGHTGVFWQNVCRALEMEDTPAEDSNLLTAGAAVDV</sequence>
<organism evidence="17 18">
    <name type="scientific">Xyrichtys novacula</name>
    <name type="common">Pearly razorfish</name>
    <name type="synonym">Hemipteronotus novacula</name>
    <dbReference type="NCBI Taxonomy" id="13765"/>
    <lineage>
        <taxon>Eukaryota</taxon>
        <taxon>Metazoa</taxon>
        <taxon>Chordata</taxon>
        <taxon>Craniata</taxon>
        <taxon>Vertebrata</taxon>
        <taxon>Euteleostomi</taxon>
        <taxon>Actinopterygii</taxon>
        <taxon>Neopterygii</taxon>
        <taxon>Teleostei</taxon>
        <taxon>Neoteleostei</taxon>
        <taxon>Acanthomorphata</taxon>
        <taxon>Eupercaria</taxon>
        <taxon>Labriformes</taxon>
        <taxon>Labridae</taxon>
        <taxon>Xyrichtys</taxon>
    </lineage>
</organism>
<keyword evidence="13" id="KW-0395">Inflammatory response</keyword>
<dbReference type="InterPro" id="IPR000157">
    <property type="entry name" value="TIR_dom"/>
</dbReference>
<comment type="similarity">
    <text evidence="2">Belongs to the Toll-like receptor family.</text>
</comment>
<dbReference type="InterPro" id="IPR032675">
    <property type="entry name" value="LRR_dom_sf"/>
</dbReference>
<dbReference type="Gene3D" id="3.40.50.10140">
    <property type="entry name" value="Toll/interleukin-1 receptor homology (TIR) domain"/>
    <property type="match status" value="1"/>
</dbReference>
<evidence type="ECO:0000256" key="13">
    <source>
        <dbReference type="ARBA" id="ARBA00023198"/>
    </source>
</evidence>
<dbReference type="InterPro" id="IPR035897">
    <property type="entry name" value="Toll_tir_struct_dom_sf"/>
</dbReference>
<dbReference type="GO" id="GO:0002224">
    <property type="term" value="P:toll-like receptor signaling pathway"/>
    <property type="evidence" value="ECO:0007669"/>
    <property type="project" value="TreeGrafter"/>
</dbReference>
<evidence type="ECO:0000256" key="6">
    <source>
        <dbReference type="ARBA" id="ARBA00022729"/>
    </source>
</evidence>
<evidence type="ECO:0000256" key="8">
    <source>
        <dbReference type="ARBA" id="ARBA00022859"/>
    </source>
</evidence>
<evidence type="ECO:0000256" key="7">
    <source>
        <dbReference type="ARBA" id="ARBA00022737"/>
    </source>
</evidence>
<dbReference type="PANTHER" id="PTHR24365:SF522">
    <property type="entry name" value="LOW QUALITY PROTEIN: TOLL-LIKE RECEPTOR 13-RELATED"/>
    <property type="match status" value="1"/>
</dbReference>
<name>A0AAV1HHV1_XYRNO</name>
<protein>
    <submittedName>
        <fullName evidence="17">Toll-like receptor 13</fullName>
    </submittedName>
</protein>
<dbReference type="SUPFAM" id="SSF52058">
    <property type="entry name" value="L domain-like"/>
    <property type="match status" value="2"/>
</dbReference>
<dbReference type="Gene3D" id="3.80.10.10">
    <property type="entry name" value="Ribonuclease Inhibitor"/>
    <property type="match status" value="3"/>
</dbReference>
<evidence type="ECO:0000256" key="14">
    <source>
        <dbReference type="SAM" id="Phobius"/>
    </source>
</evidence>
<evidence type="ECO:0000259" key="16">
    <source>
        <dbReference type="PROSITE" id="PS50104"/>
    </source>
</evidence>
<dbReference type="SUPFAM" id="SSF52200">
    <property type="entry name" value="Toll/Interleukin receptor TIR domain"/>
    <property type="match status" value="1"/>
</dbReference>
<keyword evidence="11 17" id="KW-0675">Receptor</keyword>
<feature type="signal peptide" evidence="15">
    <location>
        <begin position="1"/>
        <end position="23"/>
    </location>
</feature>
<dbReference type="PANTHER" id="PTHR24365">
    <property type="entry name" value="TOLL-LIKE RECEPTOR"/>
    <property type="match status" value="1"/>
</dbReference>
<feature type="domain" description="TIR" evidence="16">
    <location>
        <begin position="782"/>
        <end position="923"/>
    </location>
</feature>
<dbReference type="GO" id="GO:0005886">
    <property type="term" value="C:plasma membrane"/>
    <property type="evidence" value="ECO:0007669"/>
    <property type="project" value="TreeGrafter"/>
</dbReference>
<reference evidence="17" key="1">
    <citation type="submission" date="2023-08" db="EMBL/GenBank/DDBJ databases">
        <authorList>
            <person name="Alioto T."/>
            <person name="Alioto T."/>
            <person name="Gomez Garrido J."/>
        </authorList>
    </citation>
    <scope>NUCLEOTIDE SEQUENCE</scope>
</reference>
<evidence type="ECO:0000256" key="11">
    <source>
        <dbReference type="ARBA" id="ARBA00023170"/>
    </source>
</evidence>
<dbReference type="PROSITE" id="PS51450">
    <property type="entry name" value="LRR"/>
    <property type="match status" value="3"/>
</dbReference>
<evidence type="ECO:0000256" key="1">
    <source>
        <dbReference type="ARBA" id="ARBA00004479"/>
    </source>
</evidence>
<keyword evidence="10 14" id="KW-0472">Membrane</keyword>
<comment type="subcellular location">
    <subcellularLocation>
        <location evidence="1">Membrane</location>
        <topology evidence="1">Single-pass type I membrane protein</topology>
    </subcellularLocation>
</comment>
<dbReference type="SMART" id="SM00369">
    <property type="entry name" value="LRR_TYP"/>
    <property type="match status" value="13"/>
</dbReference>
<evidence type="ECO:0000313" key="18">
    <source>
        <dbReference type="Proteomes" id="UP001178508"/>
    </source>
</evidence>
<keyword evidence="5 14" id="KW-0812">Transmembrane</keyword>
<evidence type="ECO:0000256" key="15">
    <source>
        <dbReference type="SAM" id="SignalP"/>
    </source>
</evidence>
<gene>
    <name evidence="17" type="ORF">XNOV1_A003882</name>
</gene>
<keyword evidence="9 14" id="KW-1133">Transmembrane helix</keyword>
<accession>A0AAV1HHV1</accession>
<dbReference type="Pfam" id="PF01582">
    <property type="entry name" value="TIR"/>
    <property type="match status" value="1"/>
</dbReference>
<evidence type="ECO:0000256" key="12">
    <source>
        <dbReference type="ARBA" id="ARBA00023180"/>
    </source>
</evidence>
<feature type="chain" id="PRO_5043370714" evidence="15">
    <location>
        <begin position="24"/>
        <end position="944"/>
    </location>
</feature>
<dbReference type="Pfam" id="PF13855">
    <property type="entry name" value="LRR_8"/>
    <property type="match status" value="5"/>
</dbReference>
<dbReference type="InterPro" id="IPR001611">
    <property type="entry name" value="Leu-rich_rpt"/>
</dbReference>
<dbReference type="InterPro" id="IPR003591">
    <property type="entry name" value="Leu-rich_rpt_typical-subtyp"/>
</dbReference>
<dbReference type="InterPro" id="IPR000483">
    <property type="entry name" value="Cys-rich_flank_reg_C"/>
</dbReference>
<keyword evidence="18" id="KW-1185">Reference proteome</keyword>
<evidence type="ECO:0000256" key="10">
    <source>
        <dbReference type="ARBA" id="ARBA00023136"/>
    </source>
</evidence>
<keyword evidence="7" id="KW-0677">Repeat</keyword>
<dbReference type="AlphaFoldDB" id="A0AAV1HHV1"/>
<keyword evidence="6 15" id="KW-0732">Signal</keyword>
<evidence type="ECO:0000256" key="4">
    <source>
        <dbReference type="ARBA" id="ARBA00022614"/>
    </source>
</evidence>
<dbReference type="GO" id="GO:0038023">
    <property type="term" value="F:signaling receptor activity"/>
    <property type="evidence" value="ECO:0007669"/>
    <property type="project" value="TreeGrafter"/>
</dbReference>
<proteinExistence type="inferred from homology"/>
<dbReference type="Proteomes" id="UP001178508">
    <property type="component" value="Chromosome 21"/>
</dbReference>
<keyword evidence="8" id="KW-0391">Immunity</keyword>
<evidence type="ECO:0000256" key="9">
    <source>
        <dbReference type="ARBA" id="ARBA00022989"/>
    </source>
</evidence>
<dbReference type="EMBL" id="OY660884">
    <property type="protein sequence ID" value="CAJ1084233.1"/>
    <property type="molecule type" value="Genomic_DNA"/>
</dbReference>
<dbReference type="PROSITE" id="PS50104">
    <property type="entry name" value="TIR"/>
    <property type="match status" value="1"/>
</dbReference>
<evidence type="ECO:0000256" key="2">
    <source>
        <dbReference type="ARBA" id="ARBA00009634"/>
    </source>
</evidence>
<evidence type="ECO:0000256" key="5">
    <source>
        <dbReference type="ARBA" id="ARBA00022692"/>
    </source>
</evidence>
<keyword evidence="12" id="KW-0325">Glycoprotein</keyword>
<feature type="transmembrane region" description="Helical" evidence="14">
    <location>
        <begin position="741"/>
        <end position="771"/>
    </location>
</feature>
<keyword evidence="4" id="KW-0433">Leucine-rich repeat</keyword>
<dbReference type="SMART" id="SM00365">
    <property type="entry name" value="LRR_SD22"/>
    <property type="match status" value="5"/>
</dbReference>